<gene>
    <name evidence="2" type="ORF">G3M78_01930</name>
</gene>
<dbReference type="EMBL" id="CP048620">
    <property type="protein sequence ID" value="QPJ64224.1"/>
    <property type="molecule type" value="Genomic_DNA"/>
</dbReference>
<dbReference type="Pfam" id="PF00126">
    <property type="entry name" value="HTH_1"/>
    <property type="match status" value="1"/>
</dbReference>
<dbReference type="PANTHER" id="PTHR30432">
    <property type="entry name" value="TRANSCRIPTIONAL REGULATOR MODE"/>
    <property type="match status" value="1"/>
</dbReference>
<dbReference type="SUPFAM" id="SSF46785">
    <property type="entry name" value="Winged helix' DNA-binding domain"/>
    <property type="match status" value="1"/>
</dbReference>
<dbReference type="InterPro" id="IPR051815">
    <property type="entry name" value="Molybdate_resp_trans_reg"/>
</dbReference>
<feature type="domain" description="HTH lysR-type" evidence="1">
    <location>
        <begin position="34"/>
        <end position="93"/>
    </location>
</feature>
<evidence type="ECO:0000313" key="3">
    <source>
        <dbReference type="Proteomes" id="UP000594464"/>
    </source>
</evidence>
<evidence type="ECO:0000313" key="2">
    <source>
        <dbReference type="EMBL" id="QPJ64224.1"/>
    </source>
</evidence>
<dbReference type="InterPro" id="IPR000847">
    <property type="entry name" value="LysR_HTH_N"/>
</dbReference>
<dbReference type="Gene3D" id="1.10.10.10">
    <property type="entry name" value="Winged helix-like DNA-binding domain superfamily/Winged helix DNA-binding domain"/>
    <property type="match status" value="1"/>
</dbReference>
<accession>A0A7T0C0C2</accession>
<dbReference type="InterPro" id="IPR036390">
    <property type="entry name" value="WH_DNA-bd_sf"/>
</dbReference>
<dbReference type="KEGG" id="nva:G3M78_01930"/>
<name>A0A7T0C0C2_9BACT</name>
<dbReference type="AlphaFoldDB" id="A0A7T0C0C2"/>
<dbReference type="GO" id="GO:0003700">
    <property type="term" value="F:DNA-binding transcription factor activity"/>
    <property type="evidence" value="ECO:0007669"/>
    <property type="project" value="InterPro"/>
</dbReference>
<sequence>MASRQKKRPYFNCRPRIRVSGEEVIALGPGKADLLEAVDQTGSISQAARSLKLSYRRAWDMIHTMNQCFTSPLVAGAAGGKGGGGASLTPMGRRVVASYRAMEAQAESAIRDEWKSLQKMLKTPEA</sequence>
<organism evidence="2 3">
    <name type="scientific">Candidatus Nitrohelix vancouverensis</name>
    <dbReference type="NCBI Taxonomy" id="2705534"/>
    <lineage>
        <taxon>Bacteria</taxon>
        <taxon>Pseudomonadati</taxon>
        <taxon>Nitrospinota/Tectimicrobiota group</taxon>
        <taxon>Nitrospinota</taxon>
        <taxon>Nitrospinia</taxon>
        <taxon>Nitrospinales</taxon>
        <taxon>Nitrospinaceae</taxon>
        <taxon>Candidatus Nitrohelix</taxon>
    </lineage>
</organism>
<dbReference type="Proteomes" id="UP000594464">
    <property type="component" value="Chromosome"/>
</dbReference>
<dbReference type="PANTHER" id="PTHR30432:SF1">
    <property type="entry name" value="DNA-BINDING TRANSCRIPTIONAL DUAL REGULATOR MODE"/>
    <property type="match status" value="1"/>
</dbReference>
<reference evidence="3" key="1">
    <citation type="submission" date="2020-02" db="EMBL/GenBank/DDBJ databases">
        <title>Genomic and physiological characterization of two novel Nitrospinaceae genera.</title>
        <authorList>
            <person name="Mueller A.J."/>
            <person name="Jung M.-Y."/>
            <person name="Strachan C.R."/>
            <person name="Herbold C.W."/>
            <person name="Kirkegaard R.H."/>
            <person name="Daims H."/>
        </authorList>
    </citation>
    <scope>NUCLEOTIDE SEQUENCE [LARGE SCALE GENOMIC DNA]</scope>
</reference>
<evidence type="ECO:0000259" key="1">
    <source>
        <dbReference type="Pfam" id="PF00126"/>
    </source>
</evidence>
<proteinExistence type="predicted"/>
<protein>
    <submittedName>
        <fullName evidence="2">LysR family transcriptional regulator</fullName>
    </submittedName>
</protein>
<dbReference type="InterPro" id="IPR036388">
    <property type="entry name" value="WH-like_DNA-bd_sf"/>
</dbReference>